<dbReference type="eggNOG" id="COG1434">
    <property type="taxonomic scope" value="Bacteria"/>
</dbReference>
<gene>
    <name evidence="3" type="ORF">CUS_6193</name>
</gene>
<feature type="transmembrane region" description="Helical" evidence="1">
    <location>
        <begin position="7"/>
        <end position="25"/>
    </location>
</feature>
<keyword evidence="1" id="KW-0812">Transmembrane</keyword>
<keyword evidence="1" id="KW-1133">Transmembrane helix</keyword>
<evidence type="ECO:0000259" key="2">
    <source>
        <dbReference type="Pfam" id="PF02698"/>
    </source>
</evidence>
<dbReference type="Gene3D" id="3.40.50.620">
    <property type="entry name" value="HUPs"/>
    <property type="match status" value="1"/>
</dbReference>
<dbReference type="PANTHER" id="PTHR30336">
    <property type="entry name" value="INNER MEMBRANE PROTEIN, PROBABLE PERMEASE"/>
    <property type="match status" value="1"/>
</dbReference>
<dbReference type="InterPro" id="IPR003848">
    <property type="entry name" value="DUF218"/>
</dbReference>
<dbReference type="Proteomes" id="UP000004259">
    <property type="component" value="Unassembled WGS sequence"/>
</dbReference>
<name>E9S7I1_RUMAL</name>
<evidence type="ECO:0000313" key="4">
    <source>
        <dbReference type="Proteomes" id="UP000004259"/>
    </source>
</evidence>
<dbReference type="InterPro" id="IPR051599">
    <property type="entry name" value="Cell_Envelope_Assoc"/>
</dbReference>
<dbReference type="Pfam" id="PF02698">
    <property type="entry name" value="DUF218"/>
    <property type="match status" value="1"/>
</dbReference>
<dbReference type="PANTHER" id="PTHR30336:SF4">
    <property type="entry name" value="ENVELOPE BIOGENESIS FACTOR ELYC"/>
    <property type="match status" value="1"/>
</dbReference>
<dbReference type="OrthoDB" id="9782395at2"/>
<feature type="transmembrane region" description="Helical" evidence="1">
    <location>
        <begin position="64"/>
        <end position="85"/>
    </location>
</feature>
<feature type="domain" description="DUF218" evidence="2">
    <location>
        <begin position="100"/>
        <end position="243"/>
    </location>
</feature>
<sequence length="252" mass="28241">MTIRHVILAVEIFFLLLFIIPIPIINEGNSAGIVLCALLIAVTAKFGSFCRLISKLWGKVPTRVLVITAAVFLAAGFIYAGILSFKMYRAQENVPDDTELIVVLGCQVKGTRPSRMLRRRLDVALEAMEKHPDAVCVVSGGQGYGEKISEAKAMHDYLISKGADESRILMEDKSTSTFENIKFTFEMTDKLGYGRDITIVTDGFHQYRASLIAKQEGAGRITAYSAHTEPRYLLTFWVREWLGLTYFWIFGK</sequence>
<accession>E9S7I1</accession>
<dbReference type="GO" id="GO:0043164">
    <property type="term" value="P:Gram-negative-bacterium-type cell wall biogenesis"/>
    <property type="evidence" value="ECO:0007669"/>
    <property type="project" value="TreeGrafter"/>
</dbReference>
<proteinExistence type="predicted"/>
<protein>
    <recommendedName>
        <fullName evidence="2">DUF218 domain-containing protein</fullName>
    </recommendedName>
</protein>
<dbReference type="RefSeq" id="WP_002846782.1">
    <property type="nucleotide sequence ID" value="NZ_ADKM02000008.1"/>
</dbReference>
<dbReference type="CDD" id="cd06259">
    <property type="entry name" value="YdcF-like"/>
    <property type="match status" value="1"/>
</dbReference>
<organism evidence="3 4">
    <name type="scientific">Ruminococcus albus 8</name>
    <dbReference type="NCBI Taxonomy" id="246199"/>
    <lineage>
        <taxon>Bacteria</taxon>
        <taxon>Bacillati</taxon>
        <taxon>Bacillota</taxon>
        <taxon>Clostridia</taxon>
        <taxon>Eubacteriales</taxon>
        <taxon>Oscillospiraceae</taxon>
        <taxon>Ruminococcus</taxon>
    </lineage>
</organism>
<evidence type="ECO:0000313" key="3">
    <source>
        <dbReference type="EMBL" id="EGC04763.1"/>
    </source>
</evidence>
<dbReference type="EMBL" id="ADKM02000008">
    <property type="protein sequence ID" value="EGC04763.1"/>
    <property type="molecule type" value="Genomic_DNA"/>
</dbReference>
<comment type="caution">
    <text evidence="3">The sequence shown here is derived from an EMBL/GenBank/DDBJ whole genome shotgun (WGS) entry which is preliminary data.</text>
</comment>
<dbReference type="GO" id="GO:0000270">
    <property type="term" value="P:peptidoglycan metabolic process"/>
    <property type="evidence" value="ECO:0007669"/>
    <property type="project" value="TreeGrafter"/>
</dbReference>
<keyword evidence="1" id="KW-0472">Membrane</keyword>
<evidence type="ECO:0000256" key="1">
    <source>
        <dbReference type="SAM" id="Phobius"/>
    </source>
</evidence>
<feature type="transmembrane region" description="Helical" evidence="1">
    <location>
        <begin position="31"/>
        <end position="52"/>
    </location>
</feature>
<keyword evidence="4" id="KW-1185">Reference proteome</keyword>
<reference evidence="3 4" key="1">
    <citation type="submission" date="2011-02" db="EMBL/GenBank/DDBJ databases">
        <authorList>
            <person name="Nelson K.E."/>
            <person name="Sutton G."/>
            <person name="Torralba M."/>
            <person name="Durkin S."/>
            <person name="Harkins D."/>
            <person name="Montgomery R."/>
            <person name="Ziemer C."/>
            <person name="Klaassens E."/>
            <person name="Ocuiv P."/>
            <person name="Morrison M."/>
        </authorList>
    </citation>
    <scope>NUCLEOTIDE SEQUENCE [LARGE SCALE GENOMIC DNA]</scope>
    <source>
        <strain evidence="3 4">8</strain>
    </source>
</reference>
<dbReference type="STRING" id="246199.CUS_6193"/>
<dbReference type="AlphaFoldDB" id="E9S7I1"/>
<dbReference type="GO" id="GO:0005886">
    <property type="term" value="C:plasma membrane"/>
    <property type="evidence" value="ECO:0007669"/>
    <property type="project" value="TreeGrafter"/>
</dbReference>
<dbReference type="InterPro" id="IPR014729">
    <property type="entry name" value="Rossmann-like_a/b/a_fold"/>
</dbReference>